<evidence type="ECO:0000313" key="5">
    <source>
        <dbReference type="Proteomes" id="UP001599756"/>
    </source>
</evidence>
<dbReference type="EMBL" id="JBHYTS010000064">
    <property type="protein sequence ID" value="MFE1754647.1"/>
    <property type="molecule type" value="Genomic_DNA"/>
</dbReference>
<dbReference type="GO" id="GO:0016787">
    <property type="term" value="F:hydrolase activity"/>
    <property type="evidence" value="ECO:0007669"/>
    <property type="project" value="UniProtKB-KW"/>
</dbReference>
<proteinExistence type="predicted"/>
<dbReference type="InterPro" id="IPR013830">
    <property type="entry name" value="SGNH_hydro"/>
</dbReference>
<dbReference type="RefSeq" id="WP_381809930.1">
    <property type="nucleotide sequence ID" value="NZ_JBHYTS010000064.1"/>
</dbReference>
<feature type="chain" id="PRO_5045616252" evidence="2">
    <location>
        <begin position="22"/>
        <end position="443"/>
    </location>
</feature>
<evidence type="ECO:0000256" key="1">
    <source>
        <dbReference type="SAM" id="MobiDB-lite"/>
    </source>
</evidence>
<dbReference type="InterPro" id="IPR053140">
    <property type="entry name" value="GDSL_Rv0518-like"/>
</dbReference>
<comment type="caution">
    <text evidence="4">The sequence shown here is derived from an EMBL/GenBank/DDBJ whole genome shotgun (WGS) entry which is preliminary data.</text>
</comment>
<dbReference type="Proteomes" id="UP001599756">
    <property type="component" value="Unassembled WGS sequence"/>
</dbReference>
<dbReference type="CDD" id="cd01830">
    <property type="entry name" value="XynE_like"/>
    <property type="match status" value="1"/>
</dbReference>
<organism evidence="4 5">
    <name type="scientific">Streptomyces anandii</name>
    <dbReference type="NCBI Taxonomy" id="285454"/>
    <lineage>
        <taxon>Bacteria</taxon>
        <taxon>Bacillati</taxon>
        <taxon>Actinomycetota</taxon>
        <taxon>Actinomycetes</taxon>
        <taxon>Kitasatosporales</taxon>
        <taxon>Streptomycetaceae</taxon>
        <taxon>Streptomyces</taxon>
    </lineage>
</organism>
<name>A0ABW6HDF0_9ACTN</name>
<feature type="region of interest" description="Disordered" evidence="1">
    <location>
        <begin position="423"/>
        <end position="443"/>
    </location>
</feature>
<keyword evidence="2" id="KW-0732">Signal</keyword>
<protein>
    <submittedName>
        <fullName evidence="4">SGNH/GDSL hydrolase family protein</fullName>
    </submittedName>
</protein>
<sequence>MPAAARVLAALLLLPGTTATAAVATTATAATAATAAPAPLAPLRPDPARPAVWTGTWEAAPSGTAAALPGASIRNVVRTSVGGTALRVRLSNRLGRTPLRLGAVTVALRRAGGPGAVPGSLRAAVFRGARTVTVPPGRDVVSDPVRLHVPAAADLLVTVYTPGDSGPATYHRTALRTGYLAPGGDRTADAEGTAYTATTTHWYYVTGVDVLGAPAAGSVVAFGDSLTDGTGSTFDAGRRWPDRLAERLRALPPFRRLAVLNAGVSGNRLLRDGVGPAALTRLDADALSRAGVRALVVWEGINDVKGTPEARDPAAFETAYRAIVARAHAHGIRVVGATLTPYGGHGAYTAARETVRRKVNDLIRHGGLFDAVADFDAVVRDPARPERILPAYDSGDHLHLDDAGLRAVADAVVLGTLLGCGQGGQGGQGGQQPCRSRETQPRS</sequence>
<evidence type="ECO:0000256" key="2">
    <source>
        <dbReference type="SAM" id="SignalP"/>
    </source>
</evidence>
<evidence type="ECO:0000313" key="4">
    <source>
        <dbReference type="EMBL" id="MFE1754647.1"/>
    </source>
</evidence>
<feature type="signal peptide" evidence="2">
    <location>
        <begin position="1"/>
        <end position="21"/>
    </location>
</feature>
<dbReference type="InterPro" id="IPR036514">
    <property type="entry name" value="SGNH_hydro_sf"/>
</dbReference>
<keyword evidence="5" id="KW-1185">Reference proteome</keyword>
<reference evidence="4 5" key="1">
    <citation type="submission" date="2024-09" db="EMBL/GenBank/DDBJ databases">
        <title>The Natural Products Discovery Center: Release of the First 8490 Sequenced Strains for Exploring Actinobacteria Biosynthetic Diversity.</title>
        <authorList>
            <person name="Kalkreuter E."/>
            <person name="Kautsar S.A."/>
            <person name="Yang D."/>
            <person name="Bader C.D."/>
            <person name="Teijaro C.N."/>
            <person name="Fluegel L."/>
            <person name="Davis C.M."/>
            <person name="Simpson J.R."/>
            <person name="Lauterbach L."/>
            <person name="Steele A.D."/>
            <person name="Gui C."/>
            <person name="Meng S."/>
            <person name="Li G."/>
            <person name="Viehrig K."/>
            <person name="Ye F."/>
            <person name="Su P."/>
            <person name="Kiefer A.F."/>
            <person name="Nichols A."/>
            <person name="Cepeda A.J."/>
            <person name="Yan W."/>
            <person name="Fan B."/>
            <person name="Jiang Y."/>
            <person name="Adhikari A."/>
            <person name="Zheng C.-J."/>
            <person name="Schuster L."/>
            <person name="Cowan T.M."/>
            <person name="Smanski M.J."/>
            <person name="Chevrette M.G."/>
            <person name="De Carvalho L.P.S."/>
            <person name="Shen B."/>
        </authorList>
    </citation>
    <scope>NUCLEOTIDE SEQUENCE [LARGE SCALE GENOMIC DNA]</scope>
    <source>
        <strain evidence="4 5">NPDC059500</strain>
    </source>
</reference>
<dbReference type="PANTHER" id="PTHR43784:SF2">
    <property type="entry name" value="GDSL-LIKE LIPASE_ACYLHYDROLASE, PUTATIVE (AFU_ORTHOLOGUE AFUA_2G00820)-RELATED"/>
    <property type="match status" value="1"/>
</dbReference>
<keyword evidence="4" id="KW-0378">Hydrolase</keyword>
<accession>A0ABW6HDF0</accession>
<gene>
    <name evidence="4" type="ORF">ACFW88_29605</name>
</gene>
<dbReference type="Gene3D" id="3.40.50.1110">
    <property type="entry name" value="SGNH hydrolase"/>
    <property type="match status" value="1"/>
</dbReference>
<feature type="domain" description="SGNH hydrolase-type esterase" evidence="3">
    <location>
        <begin position="221"/>
        <end position="406"/>
    </location>
</feature>
<dbReference type="PANTHER" id="PTHR43784">
    <property type="entry name" value="GDSL-LIKE LIPASE/ACYLHYDROLASE, PUTATIVE (AFU_ORTHOLOGUE AFUA_2G00820)-RELATED"/>
    <property type="match status" value="1"/>
</dbReference>
<dbReference type="SUPFAM" id="SSF52266">
    <property type="entry name" value="SGNH hydrolase"/>
    <property type="match status" value="1"/>
</dbReference>
<dbReference type="Pfam" id="PF13472">
    <property type="entry name" value="Lipase_GDSL_2"/>
    <property type="match status" value="1"/>
</dbReference>
<evidence type="ECO:0000259" key="3">
    <source>
        <dbReference type="Pfam" id="PF13472"/>
    </source>
</evidence>